<evidence type="ECO:0000256" key="5">
    <source>
        <dbReference type="HAMAP-Rule" id="MF_00378"/>
    </source>
</evidence>
<dbReference type="EC" id="3.1.11.6" evidence="5"/>
<dbReference type="EMBL" id="CP018099">
    <property type="protein sequence ID" value="APF19440.1"/>
    <property type="molecule type" value="Genomic_DNA"/>
</dbReference>
<evidence type="ECO:0000259" key="8">
    <source>
        <dbReference type="Pfam" id="PF02601"/>
    </source>
</evidence>
<keyword evidence="2 5" id="KW-0540">Nuclease</keyword>
<name>H1XPG1_CALAY</name>
<dbReference type="GO" id="GO:0006308">
    <property type="term" value="P:DNA catabolic process"/>
    <property type="evidence" value="ECO:0007669"/>
    <property type="project" value="UniProtKB-UniRule"/>
</dbReference>
<dbReference type="STRING" id="880073.Cabys_2692"/>
<dbReference type="eggNOG" id="COG1570">
    <property type="taxonomic scope" value="Bacteria"/>
</dbReference>
<dbReference type="FunCoup" id="H1XPG1">
    <property type="interactions" value="280"/>
</dbReference>
<reference evidence="10 13" key="2">
    <citation type="submission" date="2016-11" db="EMBL/GenBank/DDBJ databases">
        <title>Genomic analysis of Caldithrix abyssi and proposal of a novel bacterial phylum Caldithrichaeota.</title>
        <authorList>
            <person name="Kublanov I."/>
            <person name="Sigalova O."/>
            <person name="Gavrilov S."/>
            <person name="Lebedinsky A."/>
            <person name="Ivanova N."/>
            <person name="Daum C."/>
            <person name="Reddy T."/>
            <person name="Klenk H.P."/>
            <person name="Goker M."/>
            <person name="Reva O."/>
            <person name="Miroshnichenko M."/>
            <person name="Kyprides N."/>
            <person name="Woyke T."/>
            <person name="Gelfand M."/>
        </authorList>
    </citation>
    <scope>NUCLEOTIDE SEQUENCE [LARGE SCALE GENOMIC DNA]</scope>
    <source>
        <strain evidence="10 13">LF13</strain>
    </source>
</reference>
<evidence type="ECO:0000256" key="2">
    <source>
        <dbReference type="ARBA" id="ARBA00022722"/>
    </source>
</evidence>
<comment type="function">
    <text evidence="5">Bidirectionally degrades single-stranded DNA into large acid-insoluble oligonucleotides, which are then degraded further into small acid-soluble oligonucleotides.</text>
</comment>
<dbReference type="RefSeq" id="WP_006930927.1">
    <property type="nucleotide sequence ID" value="NZ_CM001402.1"/>
</dbReference>
<evidence type="ECO:0000313" key="12">
    <source>
        <dbReference type="Proteomes" id="UP000004671"/>
    </source>
</evidence>
<dbReference type="HAMAP" id="MF_00378">
    <property type="entry name" value="Exonuc_7_L"/>
    <property type="match status" value="1"/>
</dbReference>
<dbReference type="Pfam" id="PF13742">
    <property type="entry name" value="tRNA_anti_2"/>
    <property type="match status" value="1"/>
</dbReference>
<evidence type="ECO:0000313" key="13">
    <source>
        <dbReference type="Proteomes" id="UP000183868"/>
    </source>
</evidence>
<dbReference type="CDD" id="cd04489">
    <property type="entry name" value="ExoVII_LU_OBF"/>
    <property type="match status" value="1"/>
</dbReference>
<dbReference type="PaxDb" id="880073-Calab_3735"/>
<dbReference type="GO" id="GO:0009318">
    <property type="term" value="C:exodeoxyribonuclease VII complex"/>
    <property type="evidence" value="ECO:0007669"/>
    <property type="project" value="UniProtKB-UniRule"/>
</dbReference>
<comment type="similarity">
    <text evidence="5 6">Belongs to the XseA family.</text>
</comment>
<keyword evidence="1 5" id="KW-0963">Cytoplasm</keyword>
<dbReference type="Pfam" id="PF02601">
    <property type="entry name" value="Exonuc_VII_L"/>
    <property type="match status" value="1"/>
</dbReference>
<dbReference type="GO" id="GO:0008855">
    <property type="term" value="F:exodeoxyribonuclease VII activity"/>
    <property type="evidence" value="ECO:0007669"/>
    <property type="project" value="UniProtKB-UniRule"/>
</dbReference>
<gene>
    <name evidence="5 10" type="primary">xseA</name>
    <name evidence="10" type="ORF">Cabys_2692</name>
    <name evidence="11" type="ORF">Calab_3735</name>
</gene>
<keyword evidence="3 5" id="KW-0378">Hydrolase</keyword>
<dbReference type="PANTHER" id="PTHR30008">
    <property type="entry name" value="EXODEOXYRIBONUCLEASE 7 LARGE SUBUNIT"/>
    <property type="match status" value="1"/>
</dbReference>
<dbReference type="EMBL" id="CM001402">
    <property type="protein sequence ID" value="EHO43332.1"/>
    <property type="molecule type" value="Genomic_DNA"/>
</dbReference>
<dbReference type="InterPro" id="IPR025824">
    <property type="entry name" value="OB-fold_nuc-bd_dom"/>
</dbReference>
<protein>
    <recommendedName>
        <fullName evidence="5">Exodeoxyribonuclease 7 large subunit</fullName>
        <ecNumber evidence="5">3.1.11.6</ecNumber>
    </recommendedName>
    <alternativeName>
        <fullName evidence="5">Exodeoxyribonuclease VII large subunit</fullName>
        <shortName evidence="5">Exonuclease VII large subunit</shortName>
    </alternativeName>
</protein>
<evidence type="ECO:0000256" key="1">
    <source>
        <dbReference type="ARBA" id="ARBA00022490"/>
    </source>
</evidence>
<evidence type="ECO:0000259" key="9">
    <source>
        <dbReference type="Pfam" id="PF13742"/>
    </source>
</evidence>
<feature type="domain" description="Exonuclease VII large subunit C-terminal" evidence="8">
    <location>
        <begin position="125"/>
        <end position="347"/>
    </location>
</feature>
<dbReference type="GO" id="GO:0005737">
    <property type="term" value="C:cytoplasm"/>
    <property type="evidence" value="ECO:0007669"/>
    <property type="project" value="UniProtKB-SubCell"/>
</dbReference>
<evidence type="ECO:0000256" key="6">
    <source>
        <dbReference type="RuleBase" id="RU004355"/>
    </source>
</evidence>
<organism evidence="11 12">
    <name type="scientific">Caldithrix abyssi DSM 13497</name>
    <dbReference type="NCBI Taxonomy" id="880073"/>
    <lineage>
        <taxon>Bacteria</taxon>
        <taxon>Pseudomonadati</taxon>
        <taxon>Calditrichota</taxon>
        <taxon>Calditrichia</taxon>
        <taxon>Calditrichales</taxon>
        <taxon>Calditrichaceae</taxon>
        <taxon>Caldithrix</taxon>
    </lineage>
</organism>
<reference evidence="11 12" key="1">
    <citation type="submission" date="2011-09" db="EMBL/GenBank/DDBJ databases">
        <title>The permanent draft genome of Caldithrix abyssi DSM 13497.</title>
        <authorList>
            <consortium name="US DOE Joint Genome Institute (JGI-PGF)"/>
            <person name="Lucas S."/>
            <person name="Han J."/>
            <person name="Lapidus A."/>
            <person name="Bruce D."/>
            <person name="Goodwin L."/>
            <person name="Pitluck S."/>
            <person name="Peters L."/>
            <person name="Kyrpides N."/>
            <person name="Mavromatis K."/>
            <person name="Ivanova N."/>
            <person name="Mikhailova N."/>
            <person name="Chertkov O."/>
            <person name="Detter J.C."/>
            <person name="Tapia R."/>
            <person name="Han C."/>
            <person name="Land M."/>
            <person name="Hauser L."/>
            <person name="Markowitz V."/>
            <person name="Cheng J.-F."/>
            <person name="Hugenholtz P."/>
            <person name="Woyke T."/>
            <person name="Wu D."/>
            <person name="Spring S."/>
            <person name="Brambilla E."/>
            <person name="Klenk H.-P."/>
            <person name="Eisen J.A."/>
        </authorList>
    </citation>
    <scope>NUCLEOTIDE SEQUENCE [LARGE SCALE GENOMIC DNA]</scope>
    <source>
        <strain evidence="11 12">DSM 13497</strain>
    </source>
</reference>
<dbReference type="NCBIfam" id="TIGR00237">
    <property type="entry name" value="xseA"/>
    <property type="match status" value="1"/>
</dbReference>
<comment type="subcellular location">
    <subcellularLocation>
        <location evidence="5 6">Cytoplasm</location>
    </subcellularLocation>
</comment>
<feature type="domain" description="OB-fold nucleic acid binding" evidence="9">
    <location>
        <begin position="9"/>
        <end position="101"/>
    </location>
</feature>
<dbReference type="GO" id="GO:0003676">
    <property type="term" value="F:nucleic acid binding"/>
    <property type="evidence" value="ECO:0007669"/>
    <property type="project" value="InterPro"/>
</dbReference>
<evidence type="ECO:0000256" key="3">
    <source>
        <dbReference type="ARBA" id="ARBA00022801"/>
    </source>
</evidence>
<keyword evidence="7" id="KW-0175">Coiled coil</keyword>
<dbReference type="PANTHER" id="PTHR30008:SF0">
    <property type="entry name" value="EXODEOXYRIBONUCLEASE 7 LARGE SUBUNIT"/>
    <property type="match status" value="1"/>
</dbReference>
<proteinExistence type="inferred from homology"/>
<evidence type="ECO:0000313" key="11">
    <source>
        <dbReference type="EMBL" id="EHO43332.1"/>
    </source>
</evidence>
<dbReference type="OrthoDB" id="9802795at2"/>
<dbReference type="InterPro" id="IPR003753">
    <property type="entry name" value="Exonuc_VII_L"/>
</dbReference>
<keyword evidence="4 5" id="KW-0269">Exonuclease</keyword>
<dbReference type="InterPro" id="IPR020579">
    <property type="entry name" value="Exonuc_VII_lsu_C"/>
</dbReference>
<dbReference type="HOGENOM" id="CLU_023625_2_0_0"/>
<dbReference type="AlphaFoldDB" id="H1XPG1"/>
<dbReference type="KEGG" id="caby:Cabys_2692"/>
<keyword evidence="12" id="KW-1185">Reference proteome</keyword>
<dbReference type="Proteomes" id="UP000004671">
    <property type="component" value="Chromosome"/>
</dbReference>
<evidence type="ECO:0000256" key="7">
    <source>
        <dbReference type="SAM" id="Coils"/>
    </source>
</evidence>
<evidence type="ECO:0000256" key="4">
    <source>
        <dbReference type="ARBA" id="ARBA00022839"/>
    </source>
</evidence>
<accession>H1XPG1</accession>
<comment type="subunit">
    <text evidence="5">Heterooligomer composed of large and small subunits.</text>
</comment>
<dbReference type="Proteomes" id="UP000183868">
    <property type="component" value="Chromosome"/>
</dbReference>
<comment type="catalytic activity">
    <reaction evidence="5 6">
        <text>Exonucleolytic cleavage in either 5'- to 3'- or 3'- to 5'-direction to yield nucleoside 5'-phosphates.</text>
        <dbReference type="EC" id="3.1.11.6"/>
    </reaction>
</comment>
<feature type="coiled-coil region" evidence="7">
    <location>
        <begin position="304"/>
        <end position="346"/>
    </location>
</feature>
<dbReference type="InParanoid" id="H1XPG1"/>
<sequence>MWTEDTHIFSVSELTHTIKKLLEENIPTIWLEGEVSNFKAHSSGHYYFTLKDEQAQISAVIWRSRVFNIDFKLEDGMHVQALGNVRVFERSGRYNFDIIHIQPAGIGRLQMEFERLKKQLAAEGLFDSKFKKPIPKFPLRVGVVTSDTGAAIKDIINVLSRRAPHVQIILRPVQVQGEGAARDIARAIKEFNEYGKVDVLIVGRGGGSLEDLWAFNEETVARAIFDSKIPVISAVGHEIDYTIADFVADLRAPTPSAAAELAVPDFNEIKQSILLYGQRLKRAVVLKIERHKQQLESIRRSYGLRRLEDILHQYAYRVDELTNQLIRNYEQNVSAHKRHLEQINLRLLNLNPKKVLERGYSISYINGQVLKDAAMVKSGEEIRTELFKGEILGRVTKVVKGK</sequence>
<evidence type="ECO:0000313" key="10">
    <source>
        <dbReference type="EMBL" id="APF19440.1"/>
    </source>
</evidence>